<evidence type="ECO:0000256" key="1">
    <source>
        <dbReference type="ARBA" id="ARBA00000085"/>
    </source>
</evidence>
<dbReference type="InterPro" id="IPR005467">
    <property type="entry name" value="His_kinase_dom"/>
</dbReference>
<dbReference type="PANTHER" id="PTHR44936:SF9">
    <property type="entry name" value="SENSOR PROTEIN CREC"/>
    <property type="match status" value="1"/>
</dbReference>
<dbReference type="InterPro" id="IPR029151">
    <property type="entry name" value="Sensor-like_sf"/>
</dbReference>
<dbReference type="Gene3D" id="3.30.450.20">
    <property type="entry name" value="PAS domain"/>
    <property type="match status" value="2"/>
</dbReference>
<feature type="transmembrane region" description="Helical" evidence="14">
    <location>
        <begin position="172"/>
        <end position="190"/>
    </location>
</feature>
<comment type="caution">
    <text evidence="16">The sequence shown here is derived from an EMBL/GenBank/DDBJ whole genome shotgun (WGS) entry which is preliminary data.</text>
</comment>
<comment type="subcellular location">
    <subcellularLocation>
        <location evidence="2">Cell membrane</location>
        <topology evidence="2">Multi-pass membrane protein</topology>
    </subcellularLocation>
</comment>
<comment type="catalytic activity">
    <reaction evidence="1">
        <text>ATP + protein L-histidine = ADP + protein N-phospho-L-histidine.</text>
        <dbReference type="EC" id="2.7.13.3"/>
    </reaction>
</comment>
<gene>
    <name evidence="16" type="ORF">ACETWP_11270</name>
</gene>
<keyword evidence="4" id="KW-1003">Cell membrane</keyword>
<reference evidence="16 17" key="1">
    <citation type="submission" date="2024-09" db="EMBL/GenBank/DDBJ databases">
        <authorList>
            <person name="Salinas-Garcia M.A."/>
            <person name="Prieme A."/>
        </authorList>
    </citation>
    <scope>NUCLEOTIDE SEQUENCE [LARGE SCALE GENOMIC DNA]</scope>
    <source>
        <strain evidence="16 17">DSM 21081</strain>
    </source>
</reference>
<organism evidence="16 17">
    <name type="scientific">Arthrobacter halodurans</name>
    <dbReference type="NCBI Taxonomy" id="516699"/>
    <lineage>
        <taxon>Bacteria</taxon>
        <taxon>Bacillati</taxon>
        <taxon>Actinomycetota</taxon>
        <taxon>Actinomycetes</taxon>
        <taxon>Micrococcales</taxon>
        <taxon>Micrococcaceae</taxon>
        <taxon>Arthrobacter</taxon>
    </lineage>
</organism>
<dbReference type="InterPro" id="IPR035965">
    <property type="entry name" value="PAS-like_dom_sf"/>
</dbReference>
<dbReference type="CDD" id="cd00130">
    <property type="entry name" value="PAS"/>
    <property type="match status" value="1"/>
</dbReference>
<dbReference type="SUPFAM" id="SSF55785">
    <property type="entry name" value="PYP-like sensor domain (PAS domain)"/>
    <property type="match status" value="1"/>
</dbReference>
<dbReference type="InterPro" id="IPR033463">
    <property type="entry name" value="sCache_3"/>
</dbReference>
<evidence type="ECO:0000256" key="6">
    <source>
        <dbReference type="ARBA" id="ARBA00022679"/>
    </source>
</evidence>
<evidence type="ECO:0000256" key="4">
    <source>
        <dbReference type="ARBA" id="ARBA00022475"/>
    </source>
</evidence>
<keyword evidence="12" id="KW-0902">Two-component regulatory system</keyword>
<dbReference type="EMBL" id="JBHDLJ010000008">
    <property type="protein sequence ID" value="MFB0835171.1"/>
    <property type="molecule type" value="Genomic_DNA"/>
</dbReference>
<keyword evidence="13 14" id="KW-0472">Membrane</keyword>
<evidence type="ECO:0000256" key="11">
    <source>
        <dbReference type="ARBA" id="ARBA00022989"/>
    </source>
</evidence>
<keyword evidence="6" id="KW-0808">Transferase</keyword>
<dbReference type="GO" id="GO:0005524">
    <property type="term" value="F:ATP binding"/>
    <property type="evidence" value="ECO:0007669"/>
    <property type="project" value="UniProtKB-KW"/>
</dbReference>
<dbReference type="PANTHER" id="PTHR44936">
    <property type="entry name" value="SENSOR PROTEIN CREC"/>
    <property type="match status" value="1"/>
</dbReference>
<name>A0ABV4UNC8_9MICC</name>
<dbReference type="Pfam" id="PF00989">
    <property type="entry name" value="PAS"/>
    <property type="match status" value="1"/>
</dbReference>
<dbReference type="InterPro" id="IPR039506">
    <property type="entry name" value="SPOB_a"/>
</dbReference>
<evidence type="ECO:0000256" key="2">
    <source>
        <dbReference type="ARBA" id="ARBA00004651"/>
    </source>
</evidence>
<evidence type="ECO:0000256" key="13">
    <source>
        <dbReference type="ARBA" id="ARBA00023136"/>
    </source>
</evidence>
<keyword evidence="11 14" id="KW-1133">Transmembrane helix</keyword>
<dbReference type="PRINTS" id="PR00344">
    <property type="entry name" value="BCTRLSENSOR"/>
</dbReference>
<dbReference type="InterPro" id="IPR050980">
    <property type="entry name" value="2C_sensor_his_kinase"/>
</dbReference>
<feature type="domain" description="Histidine kinase" evidence="15">
    <location>
        <begin position="417"/>
        <end position="525"/>
    </location>
</feature>
<dbReference type="EC" id="2.7.13.3" evidence="3"/>
<dbReference type="Gene3D" id="1.10.287.130">
    <property type="match status" value="1"/>
</dbReference>
<evidence type="ECO:0000313" key="17">
    <source>
        <dbReference type="Proteomes" id="UP001575652"/>
    </source>
</evidence>
<dbReference type="InterPro" id="IPR013767">
    <property type="entry name" value="PAS_fold"/>
</dbReference>
<dbReference type="SUPFAM" id="SSF55874">
    <property type="entry name" value="ATPase domain of HSP90 chaperone/DNA topoisomerase II/histidine kinase"/>
    <property type="match status" value="1"/>
</dbReference>
<evidence type="ECO:0000256" key="3">
    <source>
        <dbReference type="ARBA" id="ARBA00012438"/>
    </source>
</evidence>
<keyword evidence="10 16" id="KW-0067">ATP-binding</keyword>
<evidence type="ECO:0000313" key="16">
    <source>
        <dbReference type="EMBL" id="MFB0835171.1"/>
    </source>
</evidence>
<keyword evidence="17" id="KW-1185">Reference proteome</keyword>
<dbReference type="SUPFAM" id="SSF55890">
    <property type="entry name" value="Sporulation response regulatory protein Spo0B"/>
    <property type="match status" value="1"/>
</dbReference>
<keyword evidence="5" id="KW-0597">Phosphoprotein</keyword>
<dbReference type="InterPro" id="IPR036890">
    <property type="entry name" value="HATPase_C_sf"/>
</dbReference>
<evidence type="ECO:0000256" key="9">
    <source>
        <dbReference type="ARBA" id="ARBA00022777"/>
    </source>
</evidence>
<proteinExistence type="predicted"/>
<keyword evidence="8" id="KW-0547">Nucleotide-binding</keyword>
<dbReference type="InterPro" id="IPR016120">
    <property type="entry name" value="Sig_transdc_His_kin_SpoOB"/>
</dbReference>
<dbReference type="InterPro" id="IPR004358">
    <property type="entry name" value="Sig_transdc_His_kin-like_C"/>
</dbReference>
<dbReference type="Gene3D" id="3.30.565.10">
    <property type="entry name" value="Histidine kinase-like ATPase, C-terminal domain"/>
    <property type="match status" value="1"/>
</dbReference>
<dbReference type="Proteomes" id="UP001575652">
    <property type="component" value="Unassembled WGS sequence"/>
</dbReference>
<evidence type="ECO:0000259" key="15">
    <source>
        <dbReference type="PROSITE" id="PS50109"/>
    </source>
</evidence>
<accession>A0ABV4UNC8</accession>
<dbReference type="RefSeq" id="WP_373972343.1">
    <property type="nucleotide sequence ID" value="NZ_JBHDLJ010000008.1"/>
</dbReference>
<evidence type="ECO:0000256" key="5">
    <source>
        <dbReference type="ARBA" id="ARBA00022553"/>
    </source>
</evidence>
<sequence>MFRTVSLRSQLLLLQVVIMLLVIGVVGVVAASLQAASIREAHQQRMVGVAGSVARLPSVVEAYDDADPAQAIQPIAELIRQATNVTYVVVTDTEGLRYSHPVPERIGERVSTDPSVPLSGETFVGTETGTLGSSWRVKVPVRGAGDEIIGSVSVGILESEITDDLMESLPALAAWLAVAAVVGGAGAFYVSRLVWQRIHRQEPEQIAELLTARDAMLHSIGEGVVATDSEGRVTLVNDEASRLLDLGQDAVGRPAGEVMDASVARVLEGTHGTAELVLSGERVLVAKATAGVVGGRTVGGMLIVRDHTELHRILGDLTGERDVTQALRAQAHEYANRMHVISGLLETGQAGRAVDFIGRMDAGGALWGNSALAGITDPEVTALLLAKTVIGREKDIEVSVDPESAYAPGDARMSSDLVTILGNLVDNALEAVGHDGRIEVLVAAEEDGSVVVEVHDDGPGIPAGRSAAVWDLGVSGKPDRPGASGGRGIGLALVRRVVDRRRGTAVATRSDLGGACFTLHLPAGARSVSPAYAATDGGDRA</sequence>
<dbReference type="SUPFAM" id="SSF103190">
    <property type="entry name" value="Sensory domain-like"/>
    <property type="match status" value="1"/>
</dbReference>
<dbReference type="PROSITE" id="PS50109">
    <property type="entry name" value="HIS_KIN"/>
    <property type="match status" value="1"/>
</dbReference>
<evidence type="ECO:0000256" key="10">
    <source>
        <dbReference type="ARBA" id="ARBA00022840"/>
    </source>
</evidence>
<keyword evidence="7 14" id="KW-0812">Transmembrane</keyword>
<keyword evidence="9" id="KW-0418">Kinase</keyword>
<evidence type="ECO:0000256" key="8">
    <source>
        <dbReference type="ARBA" id="ARBA00022741"/>
    </source>
</evidence>
<dbReference type="Pfam" id="PF02518">
    <property type="entry name" value="HATPase_c"/>
    <property type="match status" value="1"/>
</dbReference>
<dbReference type="InterPro" id="IPR003594">
    <property type="entry name" value="HATPase_dom"/>
</dbReference>
<dbReference type="Pfam" id="PF17203">
    <property type="entry name" value="sCache_3_2"/>
    <property type="match status" value="1"/>
</dbReference>
<protein>
    <recommendedName>
        <fullName evidence="3">histidine kinase</fullName>
        <ecNumber evidence="3">2.7.13.3</ecNumber>
    </recommendedName>
</protein>
<evidence type="ECO:0000256" key="14">
    <source>
        <dbReference type="SAM" id="Phobius"/>
    </source>
</evidence>
<dbReference type="Pfam" id="PF14689">
    <property type="entry name" value="SPOB_a"/>
    <property type="match status" value="1"/>
</dbReference>
<dbReference type="InterPro" id="IPR000014">
    <property type="entry name" value="PAS"/>
</dbReference>
<dbReference type="SMART" id="SM00387">
    <property type="entry name" value="HATPase_c"/>
    <property type="match status" value="1"/>
</dbReference>
<evidence type="ECO:0000256" key="7">
    <source>
        <dbReference type="ARBA" id="ARBA00022692"/>
    </source>
</evidence>
<evidence type="ECO:0000256" key="12">
    <source>
        <dbReference type="ARBA" id="ARBA00023012"/>
    </source>
</evidence>